<evidence type="ECO:0000259" key="1">
    <source>
        <dbReference type="Pfam" id="PF00754"/>
    </source>
</evidence>
<gene>
    <name evidence="2" type="ORF">Ahu01nite_076580</name>
</gene>
<sequence>MSPIRKWWPALIAGVIMTMLAPVTLVTAGPAAAAPAPLVVDTATVIETRLQNLLLPALTVVQNTSLAAWIRSTAAAGSAGDSEVALSSVIFEAEEREWVDPASATWLAFKAAAAQLDNVNGTAYPAKIYIPNYGDGVSAARVVTMTYTRADETTTSVPGYRLGTAGTLVTAVAAIDETYVLTNEVWVLAVDENDDTGVVSVAGQPGTPPSTPTAAREPVNTPMVVCTPNGQRYDQGMEYLQRFKVPDPGSLEPWWSGKLEMRLVIMGQGGTVIKEAAYNVKRKAARNWVNLDEFITTWIRASGGDGWAYKWYEHDPGNSVTIGFGLGVELLKILKLSADVKWTLSNHDDMAGLSMVGFTELTTTEYTAGPVHWNVCSAGGILPENFSRNATATASTTYTGYAPERVNDGSTSTSLGEANSWANAYHTAPPQWVQVTFPVDRTLGRVIVYTTASYPIRDFDVQAWDGSFFVTIGQVRANTAVSVVIPVAPRSTRILRVVGLSGPLAQPGYVRVNELEAYGS</sequence>
<dbReference type="EMBL" id="BOMN01000111">
    <property type="protein sequence ID" value="GIE24556.1"/>
    <property type="molecule type" value="Genomic_DNA"/>
</dbReference>
<dbReference type="RefSeq" id="WP_203841566.1">
    <property type="nucleotide sequence ID" value="NZ_BAAATV010000019.1"/>
</dbReference>
<evidence type="ECO:0000313" key="2">
    <source>
        <dbReference type="EMBL" id="GIE24556.1"/>
    </source>
</evidence>
<organism evidence="2 3">
    <name type="scientific">Winogradskya humida</name>
    <dbReference type="NCBI Taxonomy" id="113566"/>
    <lineage>
        <taxon>Bacteria</taxon>
        <taxon>Bacillati</taxon>
        <taxon>Actinomycetota</taxon>
        <taxon>Actinomycetes</taxon>
        <taxon>Micromonosporales</taxon>
        <taxon>Micromonosporaceae</taxon>
        <taxon>Winogradskya</taxon>
    </lineage>
</organism>
<name>A0ABQ4A130_9ACTN</name>
<dbReference type="SUPFAM" id="SSF49785">
    <property type="entry name" value="Galactose-binding domain-like"/>
    <property type="match status" value="1"/>
</dbReference>
<dbReference type="InterPro" id="IPR008979">
    <property type="entry name" value="Galactose-bd-like_sf"/>
</dbReference>
<accession>A0ABQ4A130</accession>
<keyword evidence="3" id="KW-1185">Reference proteome</keyword>
<protein>
    <recommendedName>
        <fullName evidence="1">F5/8 type C domain-containing protein</fullName>
    </recommendedName>
</protein>
<dbReference type="Pfam" id="PF00754">
    <property type="entry name" value="F5_F8_type_C"/>
    <property type="match status" value="1"/>
</dbReference>
<reference evidence="2 3" key="1">
    <citation type="submission" date="2021-01" db="EMBL/GenBank/DDBJ databases">
        <title>Whole genome shotgun sequence of Actinoplanes humidus NBRC 14915.</title>
        <authorList>
            <person name="Komaki H."/>
            <person name="Tamura T."/>
        </authorList>
    </citation>
    <scope>NUCLEOTIDE SEQUENCE [LARGE SCALE GENOMIC DNA]</scope>
    <source>
        <strain evidence="2 3">NBRC 14915</strain>
    </source>
</reference>
<dbReference type="InterPro" id="IPR000421">
    <property type="entry name" value="FA58C"/>
</dbReference>
<comment type="caution">
    <text evidence="2">The sequence shown here is derived from an EMBL/GenBank/DDBJ whole genome shotgun (WGS) entry which is preliminary data.</text>
</comment>
<dbReference type="Proteomes" id="UP000603200">
    <property type="component" value="Unassembled WGS sequence"/>
</dbReference>
<proteinExistence type="predicted"/>
<dbReference type="Gene3D" id="2.60.120.260">
    <property type="entry name" value="Galactose-binding domain-like"/>
    <property type="match status" value="1"/>
</dbReference>
<feature type="domain" description="F5/8 type C" evidence="1">
    <location>
        <begin position="392"/>
        <end position="501"/>
    </location>
</feature>
<evidence type="ECO:0000313" key="3">
    <source>
        <dbReference type="Proteomes" id="UP000603200"/>
    </source>
</evidence>